<accession>A0A1N7HAI0</accession>
<sequence length="108" mass="12514">MAYVDLEEIGNTAIQRRLLALAEDELIFPPRERNADEGWVKGHEGAKAWRRAISQKRFCGDFLDDDELANYYIVYQRTTDKEYRQSGVHATIMVIRVLHVSLFEGIRG</sequence>
<gene>
    <name evidence="1" type="ORF">SAMN05421833_14151</name>
</gene>
<protein>
    <submittedName>
        <fullName evidence="1">Uncharacterized protein</fullName>
    </submittedName>
</protein>
<evidence type="ECO:0000313" key="2">
    <source>
        <dbReference type="Proteomes" id="UP000186096"/>
    </source>
</evidence>
<dbReference type="AlphaFoldDB" id="A0A1N7HAI0"/>
<dbReference type="EMBL" id="FTNI01000041">
    <property type="protein sequence ID" value="SIS21889.1"/>
    <property type="molecule type" value="Genomic_DNA"/>
</dbReference>
<dbReference type="Proteomes" id="UP000186096">
    <property type="component" value="Unassembled WGS sequence"/>
</dbReference>
<evidence type="ECO:0000313" key="1">
    <source>
        <dbReference type="EMBL" id="SIS21889.1"/>
    </source>
</evidence>
<proteinExistence type="predicted"/>
<keyword evidence="2" id="KW-1185">Reference proteome</keyword>
<organism evidence="1 2">
    <name type="scientific">Microbispora rosea</name>
    <dbReference type="NCBI Taxonomy" id="58117"/>
    <lineage>
        <taxon>Bacteria</taxon>
        <taxon>Bacillati</taxon>
        <taxon>Actinomycetota</taxon>
        <taxon>Actinomycetes</taxon>
        <taxon>Streptosporangiales</taxon>
        <taxon>Streptosporangiaceae</taxon>
        <taxon>Microbispora</taxon>
    </lineage>
</organism>
<reference evidence="2" key="1">
    <citation type="submission" date="2017-01" db="EMBL/GenBank/DDBJ databases">
        <authorList>
            <person name="Varghese N."/>
            <person name="Submissions S."/>
        </authorList>
    </citation>
    <scope>NUCLEOTIDE SEQUENCE [LARGE SCALE GENOMIC DNA]</scope>
    <source>
        <strain evidence="2">ATCC 12950</strain>
    </source>
</reference>
<name>A0A1N7HAI0_9ACTN</name>